<keyword evidence="2" id="KW-0812">Transmembrane</keyword>
<feature type="transmembrane region" description="Helical" evidence="2">
    <location>
        <begin position="440"/>
        <end position="461"/>
    </location>
</feature>
<feature type="transmembrane region" description="Helical" evidence="2">
    <location>
        <begin position="376"/>
        <end position="395"/>
    </location>
</feature>
<sequence length="597" mass="67179">MSKITNNILNLIASISLLLLVYNIFTLRGIQPEGYTANIYEQLPFHFYLTLLLCYLSACVLLLAYRKMSAVLILFLVHTAVLITPYMLGYVSIGRGEEFSYIGLAGQSPRCDLSSFSSLSPTGPLLVSTLTQITGLETPALSYFLPVFFSILFITGMFLFYRLFMSREKLVLVAFLSSMIPYFGHFQTSAASCYLTFCLVPLYLFVLRSALSNKNLAMAVCLLFMMPLIPLAHPFIFAYLACFSLLLTFSGKILKSGFLRKILSLNFLSPRVSQSAGKKIPVFIFLSVASGSFLIFAKYASQFFDTFISDIVFRAKLLIAAGLSTIPGMDNGFFEFVYILNLYYGKYYIPLILILINSIIVWQNRRRFCHHFVRRYPRFLALYIATFFLELAFLLNPFVPYPPDRFANLSFIIFAQIPLLGYSLYIIFLRKGYTLGLGSAVLVLCLLWTVGFFTCFSSPYAGGVSEAISQNEAEGIQWLSGVKETYPYIMSSPDMEEGNPTQPGILSSSSSPADKGSQKPHYTSRNDLENDISVKKVPENEPFYVVETTFSDAFIARAQRSDKTSAPTGENSLKVQPDYPVHKIYDSLNIEIYEHIP</sequence>
<feature type="transmembrane region" description="Helical" evidence="2">
    <location>
        <begin position="45"/>
        <end position="65"/>
    </location>
</feature>
<dbReference type="KEGG" id="mfz:AOB57_007755"/>
<evidence type="ECO:0000313" key="4">
    <source>
        <dbReference type="Proteomes" id="UP000053087"/>
    </source>
</evidence>
<evidence type="ECO:0000313" key="3">
    <source>
        <dbReference type="EMBL" id="AYK15109.1"/>
    </source>
</evidence>
<dbReference type="AlphaFoldDB" id="A0A660HSI1"/>
<dbReference type="OrthoDB" id="137077at2157"/>
<feature type="transmembrane region" description="Helical" evidence="2">
    <location>
        <begin position="347"/>
        <end position="364"/>
    </location>
</feature>
<protein>
    <recommendedName>
        <fullName evidence="5">Glycosyltransferase RgtA/B/C/D-like domain-containing protein</fullName>
    </recommendedName>
</protein>
<evidence type="ECO:0008006" key="5">
    <source>
        <dbReference type="Google" id="ProtNLM"/>
    </source>
</evidence>
<dbReference type="GeneID" id="53688000"/>
<keyword evidence="2" id="KW-0472">Membrane</keyword>
<feature type="transmembrane region" description="Helical" evidence="2">
    <location>
        <begin position="143"/>
        <end position="163"/>
    </location>
</feature>
<feature type="transmembrane region" description="Helical" evidence="2">
    <location>
        <begin position="7"/>
        <end position="25"/>
    </location>
</feature>
<keyword evidence="4" id="KW-1185">Reference proteome</keyword>
<keyword evidence="2" id="KW-1133">Transmembrane helix</keyword>
<name>A0A660HSI1_9EURY</name>
<dbReference type="Proteomes" id="UP000053087">
    <property type="component" value="Chromosome"/>
</dbReference>
<proteinExistence type="predicted"/>
<reference evidence="3 4" key="1">
    <citation type="journal article" date="2016" name="Int. J. Syst. Evol. Microbiol.">
        <title>Methanosarcina flavescens sp. nov., a methanogenic archaeon isolated from a full-scale anaerobic digester.</title>
        <authorList>
            <person name="Kern T."/>
            <person name="Fischer M.A."/>
            <person name="Deppenmeier U."/>
            <person name="Schmitz R.A."/>
            <person name="Rother M."/>
        </authorList>
    </citation>
    <scope>NUCLEOTIDE SEQUENCE [LARGE SCALE GENOMIC DNA]</scope>
    <source>
        <strain evidence="3 4">E03.2</strain>
    </source>
</reference>
<feature type="transmembrane region" description="Helical" evidence="2">
    <location>
        <begin position="223"/>
        <end position="249"/>
    </location>
</feature>
<feature type="transmembrane region" description="Helical" evidence="2">
    <location>
        <begin position="194"/>
        <end position="211"/>
    </location>
</feature>
<feature type="transmembrane region" description="Helical" evidence="2">
    <location>
        <begin position="72"/>
        <end position="93"/>
    </location>
</feature>
<evidence type="ECO:0000256" key="2">
    <source>
        <dbReference type="SAM" id="Phobius"/>
    </source>
</evidence>
<dbReference type="EMBL" id="CP032683">
    <property type="protein sequence ID" value="AYK15109.1"/>
    <property type="molecule type" value="Genomic_DNA"/>
</dbReference>
<organism evidence="3 4">
    <name type="scientific">Methanosarcina flavescens</name>
    <dbReference type="NCBI Taxonomy" id="1715806"/>
    <lineage>
        <taxon>Archaea</taxon>
        <taxon>Methanobacteriati</taxon>
        <taxon>Methanobacteriota</taxon>
        <taxon>Stenosarchaea group</taxon>
        <taxon>Methanomicrobia</taxon>
        <taxon>Methanosarcinales</taxon>
        <taxon>Methanosarcinaceae</taxon>
        <taxon>Methanosarcina</taxon>
    </lineage>
</organism>
<accession>A0A660HSI1</accession>
<feature type="region of interest" description="Disordered" evidence="1">
    <location>
        <begin position="491"/>
        <end position="533"/>
    </location>
</feature>
<evidence type="ECO:0000256" key="1">
    <source>
        <dbReference type="SAM" id="MobiDB-lite"/>
    </source>
</evidence>
<feature type="transmembrane region" description="Helical" evidence="2">
    <location>
        <begin position="280"/>
        <end position="299"/>
    </location>
</feature>
<feature type="compositionally biased region" description="Polar residues" evidence="1">
    <location>
        <begin position="499"/>
        <end position="512"/>
    </location>
</feature>
<gene>
    <name evidence="3" type="ORF">AOB57_007755</name>
</gene>
<feature type="compositionally biased region" description="Basic and acidic residues" evidence="1">
    <location>
        <begin position="524"/>
        <end position="533"/>
    </location>
</feature>
<feature type="transmembrane region" description="Helical" evidence="2">
    <location>
        <begin position="407"/>
        <end position="428"/>
    </location>
</feature>
<dbReference type="RefSeq" id="WP_054299651.1">
    <property type="nucleotide sequence ID" value="NZ_CP032683.1"/>
</dbReference>